<gene>
    <name evidence="3" type="ORF">ATN88_18175</name>
</gene>
<organism evidence="3 4">
    <name type="scientific">Enterovibrio coralii</name>
    <dbReference type="NCBI Taxonomy" id="294935"/>
    <lineage>
        <taxon>Bacteria</taxon>
        <taxon>Pseudomonadati</taxon>
        <taxon>Pseudomonadota</taxon>
        <taxon>Gammaproteobacteria</taxon>
        <taxon>Vibrionales</taxon>
        <taxon>Vibrionaceae</taxon>
        <taxon>Enterovibrio</taxon>
    </lineage>
</organism>
<name>A0A135I6A1_9GAMM</name>
<evidence type="ECO:0000256" key="1">
    <source>
        <dbReference type="SAM" id="Phobius"/>
    </source>
</evidence>
<evidence type="ECO:0008006" key="5">
    <source>
        <dbReference type="Google" id="ProtNLM"/>
    </source>
</evidence>
<evidence type="ECO:0000313" key="3">
    <source>
        <dbReference type="EMBL" id="KXF80975.1"/>
    </source>
</evidence>
<feature type="transmembrane region" description="Helical" evidence="1">
    <location>
        <begin position="40"/>
        <end position="62"/>
    </location>
</feature>
<dbReference type="AlphaFoldDB" id="A0A135I6A1"/>
<sequence>MNFRQLFLLLAVIFSPLSHAHVQWFVAPEEMKDVYFEFDSFYLATFVFVGFFTTLALIITNLKNKPAFLNAIVSGNINISKRAFVMVFVVIQVIFFSLQVINGGFLAPNIVLPPEYLALGIALQLGVVVSASVSVMVSGIFVLLTTLLMIAMTPATIWINYALEFVAIGVFMIFCGSHVSSIDSKLVQKLRLPSAEQLWHNALLVLRVGIGLQLAVLAMTEKLIYPGLAVVFIEMFPFYNIFPTIGLPMGTNLHFVFFVGICELALGLLLALGVANRLTMLMATFAFVTTAIIHGVQEVEGHLPIFAAAFVLLLALKNKRKKEDVSLVTGALV</sequence>
<keyword evidence="1" id="KW-0812">Transmembrane</keyword>
<feature type="transmembrane region" description="Helical" evidence="1">
    <location>
        <begin position="223"/>
        <end position="241"/>
    </location>
</feature>
<feature type="transmembrane region" description="Helical" evidence="1">
    <location>
        <begin position="121"/>
        <end position="151"/>
    </location>
</feature>
<keyword evidence="1" id="KW-0472">Membrane</keyword>
<keyword evidence="1" id="KW-1133">Transmembrane helix</keyword>
<proteinExistence type="predicted"/>
<feature type="transmembrane region" description="Helical" evidence="1">
    <location>
        <begin position="83"/>
        <end position="101"/>
    </location>
</feature>
<protein>
    <recommendedName>
        <fullName evidence="5">DoxX family protein</fullName>
    </recommendedName>
</protein>
<feature type="transmembrane region" description="Helical" evidence="1">
    <location>
        <begin position="199"/>
        <end position="216"/>
    </location>
</feature>
<dbReference type="RefSeq" id="WP_067418481.1">
    <property type="nucleotide sequence ID" value="NZ_LNTY01000043.1"/>
</dbReference>
<evidence type="ECO:0000256" key="2">
    <source>
        <dbReference type="SAM" id="SignalP"/>
    </source>
</evidence>
<evidence type="ECO:0000313" key="4">
    <source>
        <dbReference type="Proteomes" id="UP000070529"/>
    </source>
</evidence>
<feature type="transmembrane region" description="Helical" evidence="1">
    <location>
        <begin position="253"/>
        <end position="271"/>
    </location>
</feature>
<keyword evidence="4" id="KW-1185">Reference proteome</keyword>
<dbReference type="STRING" id="294935.ATN88_18175"/>
<comment type="caution">
    <text evidence="3">The sequence shown here is derived from an EMBL/GenBank/DDBJ whole genome shotgun (WGS) entry which is preliminary data.</text>
</comment>
<accession>A0A135I6A1</accession>
<feature type="signal peptide" evidence="2">
    <location>
        <begin position="1"/>
        <end position="20"/>
    </location>
</feature>
<feature type="transmembrane region" description="Helical" evidence="1">
    <location>
        <begin position="158"/>
        <end position="179"/>
    </location>
</feature>
<dbReference type="EMBL" id="LNTY01000043">
    <property type="protein sequence ID" value="KXF80975.1"/>
    <property type="molecule type" value="Genomic_DNA"/>
</dbReference>
<dbReference type="Proteomes" id="UP000070529">
    <property type="component" value="Unassembled WGS sequence"/>
</dbReference>
<keyword evidence="2" id="KW-0732">Signal</keyword>
<reference evidence="3 4" key="1">
    <citation type="submission" date="2015-11" db="EMBL/GenBank/DDBJ databases">
        <title>Genomic Taxonomy of the Vibrionaceae.</title>
        <authorList>
            <person name="Gomez-Gil B."/>
            <person name="Enciso-Ibarra J."/>
        </authorList>
    </citation>
    <scope>NUCLEOTIDE SEQUENCE [LARGE SCALE GENOMIC DNA]</scope>
    <source>
        <strain evidence="3 4">CAIM 912</strain>
    </source>
</reference>
<feature type="chain" id="PRO_5007465660" description="DoxX family protein" evidence="2">
    <location>
        <begin position="21"/>
        <end position="333"/>
    </location>
</feature>
<dbReference type="OrthoDB" id="5829769at2"/>